<dbReference type="EMBL" id="SRPS01000209">
    <property type="protein sequence ID" value="KAG5962848.1"/>
    <property type="molecule type" value="Genomic_DNA"/>
</dbReference>
<keyword evidence="1" id="KW-0175">Coiled coil</keyword>
<accession>A0A9P7MPB7</accession>
<evidence type="ECO:0000256" key="1">
    <source>
        <dbReference type="SAM" id="Coils"/>
    </source>
</evidence>
<protein>
    <recommendedName>
        <fullName evidence="5">Autophagy-related protein 28</fullName>
    </recommendedName>
</protein>
<dbReference type="Proteomes" id="UP000784919">
    <property type="component" value="Unassembled WGS sequence"/>
</dbReference>
<comment type="caution">
    <text evidence="3">The sequence shown here is derived from an EMBL/GenBank/DDBJ whole genome shotgun (WGS) entry which is preliminary data.</text>
</comment>
<reference evidence="3" key="1">
    <citation type="journal article" date="2020" name="bioRxiv">
        <title>Whole genome comparisons of ergot fungi reveals the divergence and evolution of species within the genus Claviceps are the result of varying mechanisms driving genome evolution and host range expansion.</title>
        <authorList>
            <person name="Wyka S.A."/>
            <person name="Mondo S.J."/>
            <person name="Liu M."/>
            <person name="Dettman J."/>
            <person name="Nalam V."/>
            <person name="Broders K.D."/>
        </authorList>
    </citation>
    <scope>NUCLEOTIDE SEQUENCE</scope>
    <source>
        <strain evidence="3">CCC 1102</strain>
    </source>
</reference>
<proteinExistence type="predicted"/>
<feature type="region of interest" description="Disordered" evidence="2">
    <location>
        <begin position="189"/>
        <end position="210"/>
    </location>
</feature>
<feature type="coiled-coil region" evidence="1">
    <location>
        <begin position="324"/>
        <end position="358"/>
    </location>
</feature>
<organism evidence="3 4">
    <name type="scientific">Claviceps arundinis</name>
    <dbReference type="NCBI Taxonomy" id="1623583"/>
    <lineage>
        <taxon>Eukaryota</taxon>
        <taxon>Fungi</taxon>
        <taxon>Dikarya</taxon>
        <taxon>Ascomycota</taxon>
        <taxon>Pezizomycotina</taxon>
        <taxon>Sordariomycetes</taxon>
        <taxon>Hypocreomycetidae</taxon>
        <taxon>Hypocreales</taxon>
        <taxon>Clavicipitaceae</taxon>
        <taxon>Claviceps</taxon>
    </lineage>
</organism>
<evidence type="ECO:0008006" key="5">
    <source>
        <dbReference type="Google" id="ProtNLM"/>
    </source>
</evidence>
<dbReference type="OrthoDB" id="5342758at2759"/>
<name>A0A9P7MPB7_9HYPO</name>
<evidence type="ECO:0000313" key="4">
    <source>
        <dbReference type="Proteomes" id="UP000784919"/>
    </source>
</evidence>
<evidence type="ECO:0000313" key="3">
    <source>
        <dbReference type="EMBL" id="KAG5962848.1"/>
    </source>
</evidence>
<dbReference type="AlphaFoldDB" id="A0A9P7MPB7"/>
<sequence length="579" mass="65145">MTPISLSLDRFHDVAQQASRSFLKASLGESSEESHLRQLSPPSIGVWKNDGRSVIYSARPHRMSRTKQSEQNSLSCSVRQDDFARPFIQGKASTLFDGPPPPISASIRAEGQFSSSLAHATEFDSKSDQLVRMMEESTGSVMFDQSRAECSSLSQISNSAWLQLRRRQRTLENEVQQLLNLQSRRLMSGRQSGELDPSMDLNKGSETEISTPNETFHSKVASISNSPRTSYLLPRAMVRGNVVPVAQSAKPRSPGLRAIRIGLSTAMESLKELCREEKAHIVAAIEERKSALQHLHDLACRRSVILSELMTFDSDGEEPLARELRELSERHNTVDHEISRLEEQLTGLRRQRLWLRDKMRDIRGRREVCVSGRRGALRDVDLELSMLMRLPPVLPLDPAIQAECDESLLRDLTSAGGQEFMRLGFEHRNSELAKHWWEAELAVLEKRSLQVDKDQQALDEGSALWVNVFALVSSFESDLRDAMKGDPSFKSISSPKGKEKACTEEEGISIQFTNMCNALTELEQAMELAESNRWNLLICAIGAELEIFREALGIFNTFLPQRKEDSPSFENTTSTRSTE</sequence>
<evidence type="ECO:0000256" key="2">
    <source>
        <dbReference type="SAM" id="MobiDB-lite"/>
    </source>
</evidence>
<gene>
    <name evidence="3" type="ORF">E4U56_003118</name>
</gene>